<name>V6LR02_9EUKA</name>
<dbReference type="AlphaFoldDB" id="V6LR02"/>
<protein>
    <submittedName>
        <fullName evidence="2">Uncharacterized protein</fullName>
    </submittedName>
</protein>
<reference evidence="2 3" key="1">
    <citation type="journal article" date="2014" name="PLoS Genet.">
        <title>The Genome of Spironucleus salmonicida Highlights a Fish Pathogen Adapted to Fluctuating Environments.</title>
        <authorList>
            <person name="Xu F."/>
            <person name="Jerlstrom-Hultqvist J."/>
            <person name="Einarsson E."/>
            <person name="Astvaldsson A."/>
            <person name="Svard S.G."/>
            <person name="Andersson J.O."/>
        </authorList>
    </citation>
    <scope>NUCLEOTIDE SEQUENCE</scope>
    <source>
        <strain evidence="3">ATCC 50377</strain>
    </source>
</reference>
<sequence length="518" mass="59354">MLVLLAVEIPDCYSGATVQYNQNLETATVMLVSNLDESCQRFLDEVKLSLIFHDGFHNVHYIYDSFNYSESQTIVMLNVDIINDDVDPPMPLYARLNISNIAYWTGVRVSYVGNQVSQMDQCFDQLRSNFTIVQRNFYFTVGITAACLDEISTGAFQYQYQFNEKADTFAIKRKKDYPLSHNCQNIVEAGLSYLYCQQFGNFVLDLQTPFTEATVEFTIQASGINYNAEIKFDTVIVGTVAGLVESVQVQYFQDLFYVEMHFTQNNSIKNSWRLLTLGSNLYIYRVTARTPTGSYTFSFQYDTFDFNNVMLINSCNGDQECMEQMIYINSVALNSDFYLDITGFQDITLKGSTGTSFSSRLSCFRRVVIQIYSPTRLCIELERSSRYFTRDHCLAIKENEVTTATATGINESNSGQVVFSQKQEFRLNFKDPRVCFEVQPDEVGQVAAMRESGIYLQIQFTQGNNTISMLGHHQVEKNYQIVEIVIYLFGTIILLTALVDTIWKMIVFIRVSKSFKKK</sequence>
<reference evidence="3" key="2">
    <citation type="submission" date="2020-12" db="EMBL/GenBank/DDBJ databases">
        <title>New Spironucleus salmonicida genome in near-complete chromosomes.</title>
        <authorList>
            <person name="Xu F."/>
            <person name="Kurt Z."/>
            <person name="Jimenez-Gonzalez A."/>
            <person name="Astvaldsson A."/>
            <person name="Andersson J.O."/>
            <person name="Svard S.G."/>
        </authorList>
    </citation>
    <scope>NUCLEOTIDE SEQUENCE</scope>
    <source>
        <strain evidence="3">ATCC 50377</strain>
    </source>
</reference>
<keyword evidence="1" id="KW-0472">Membrane</keyword>
<dbReference type="VEuPathDB" id="GiardiaDB:SS50377_21601"/>
<evidence type="ECO:0000256" key="1">
    <source>
        <dbReference type="SAM" id="Phobius"/>
    </source>
</evidence>
<accession>V6LR02</accession>
<evidence type="ECO:0000313" key="3">
    <source>
        <dbReference type="EMBL" id="KAH0576059.1"/>
    </source>
</evidence>
<evidence type="ECO:0000313" key="4">
    <source>
        <dbReference type="Proteomes" id="UP000018208"/>
    </source>
</evidence>
<keyword evidence="4" id="KW-1185">Reference proteome</keyword>
<keyword evidence="1" id="KW-1133">Transmembrane helix</keyword>
<dbReference type="EMBL" id="AUWU02000002">
    <property type="protein sequence ID" value="KAH0576059.1"/>
    <property type="molecule type" value="Genomic_DNA"/>
</dbReference>
<keyword evidence="1" id="KW-0812">Transmembrane</keyword>
<proteinExistence type="predicted"/>
<dbReference type="Proteomes" id="UP000018208">
    <property type="component" value="Unassembled WGS sequence"/>
</dbReference>
<feature type="transmembrane region" description="Helical" evidence="1">
    <location>
        <begin position="484"/>
        <end position="509"/>
    </location>
</feature>
<evidence type="ECO:0000313" key="2">
    <source>
        <dbReference type="EMBL" id="EST46136.1"/>
    </source>
</evidence>
<organism evidence="2">
    <name type="scientific">Spironucleus salmonicida</name>
    <dbReference type="NCBI Taxonomy" id="348837"/>
    <lineage>
        <taxon>Eukaryota</taxon>
        <taxon>Metamonada</taxon>
        <taxon>Diplomonadida</taxon>
        <taxon>Hexamitidae</taxon>
        <taxon>Hexamitinae</taxon>
        <taxon>Spironucleus</taxon>
    </lineage>
</organism>
<dbReference type="EMBL" id="KI546084">
    <property type="protein sequence ID" value="EST46136.1"/>
    <property type="molecule type" value="Genomic_DNA"/>
</dbReference>
<gene>
    <name evidence="2" type="ORF">SS50377_13853</name>
    <name evidence="3" type="ORF">SS50377_21601</name>
</gene>